<dbReference type="Gene3D" id="3.30.1230.20">
    <property type="match status" value="1"/>
</dbReference>
<evidence type="ECO:0000256" key="3">
    <source>
        <dbReference type="ARBA" id="ARBA00023274"/>
    </source>
</evidence>
<dbReference type="EMBL" id="HE575324">
    <property type="protein sequence ID" value="CCC95282.1"/>
    <property type="molecule type" value="Genomic_DNA"/>
</dbReference>
<accession>G0V0W0</accession>
<dbReference type="GO" id="GO:1990904">
    <property type="term" value="C:ribonucleoprotein complex"/>
    <property type="evidence" value="ECO:0007669"/>
    <property type="project" value="UniProtKB-KW"/>
</dbReference>
<feature type="compositionally biased region" description="Low complexity" evidence="4">
    <location>
        <begin position="130"/>
        <end position="152"/>
    </location>
</feature>
<evidence type="ECO:0000313" key="5">
    <source>
        <dbReference type="EMBL" id="CCC95281.1"/>
    </source>
</evidence>
<dbReference type="GO" id="GO:0005840">
    <property type="term" value="C:ribosome"/>
    <property type="evidence" value="ECO:0007669"/>
    <property type="project" value="UniProtKB-KW"/>
</dbReference>
<dbReference type="GO" id="GO:0003735">
    <property type="term" value="F:structural constituent of ribosome"/>
    <property type="evidence" value="ECO:0007669"/>
    <property type="project" value="InterPro"/>
</dbReference>
<keyword evidence="2" id="KW-0689">Ribosomal protein</keyword>
<dbReference type="InterPro" id="IPR038579">
    <property type="entry name" value="Ribosomal_eS21_sf"/>
</dbReference>
<organism evidence="5">
    <name type="scientific">Trypanosoma congolense (strain IL3000)</name>
    <dbReference type="NCBI Taxonomy" id="1068625"/>
    <lineage>
        <taxon>Eukaryota</taxon>
        <taxon>Discoba</taxon>
        <taxon>Euglenozoa</taxon>
        <taxon>Kinetoplastea</taxon>
        <taxon>Metakinetoplastina</taxon>
        <taxon>Trypanosomatida</taxon>
        <taxon>Trypanosomatidae</taxon>
        <taxon>Trypanosoma</taxon>
        <taxon>Nannomonas</taxon>
    </lineage>
</organism>
<dbReference type="EMBL" id="HE575324">
    <property type="protein sequence ID" value="CCC95281.1"/>
    <property type="molecule type" value="Genomic_DNA"/>
</dbReference>
<dbReference type="FunFam" id="3.30.1230.20:FF:000003">
    <property type="entry name" value="40S ribosomal protein S21"/>
    <property type="match status" value="1"/>
</dbReference>
<dbReference type="AlphaFoldDB" id="G0V0W0"/>
<evidence type="ECO:0000256" key="2">
    <source>
        <dbReference type="ARBA" id="ARBA00022980"/>
    </source>
</evidence>
<keyword evidence="3" id="KW-0687">Ribonucleoprotein</keyword>
<reference evidence="5" key="1">
    <citation type="journal article" date="2012" name="Proc. Natl. Acad. Sci. U.S.A.">
        <title>Antigenic diversity is generated by distinct evolutionary mechanisms in African trypanosome species.</title>
        <authorList>
            <person name="Jackson A.P."/>
            <person name="Berry A."/>
            <person name="Aslett M."/>
            <person name="Allison H.C."/>
            <person name="Burton P."/>
            <person name="Vavrova-Anderson J."/>
            <person name="Brown R."/>
            <person name="Browne H."/>
            <person name="Corton N."/>
            <person name="Hauser H."/>
            <person name="Gamble J."/>
            <person name="Gilderthorp R."/>
            <person name="Marcello L."/>
            <person name="McQuillan J."/>
            <person name="Otto T.D."/>
            <person name="Quail M.A."/>
            <person name="Sanders M.J."/>
            <person name="van Tonder A."/>
            <person name="Ginger M.L."/>
            <person name="Field M.C."/>
            <person name="Barry J.D."/>
            <person name="Hertz-Fowler C."/>
            <person name="Berriman M."/>
        </authorList>
    </citation>
    <scope>NUCLEOTIDE SEQUENCE</scope>
    <source>
        <strain evidence="5">IL3000</strain>
    </source>
</reference>
<proteinExistence type="inferred from homology"/>
<gene>
    <name evidence="5" type="ORF">TCIL3000_11_7110</name>
    <name evidence="6" type="ORF">TCIL3000_11_7120</name>
</gene>
<dbReference type="VEuPathDB" id="TriTrypDB:TcIL3000.11.7110"/>
<evidence type="ECO:0000256" key="1">
    <source>
        <dbReference type="ARBA" id="ARBA00010228"/>
    </source>
</evidence>
<feature type="region of interest" description="Disordered" evidence="4">
    <location>
        <begin position="87"/>
        <end position="195"/>
    </location>
</feature>
<feature type="compositionally biased region" description="Low complexity" evidence="4">
    <location>
        <begin position="161"/>
        <end position="187"/>
    </location>
</feature>
<protein>
    <submittedName>
        <fullName evidence="5">Uncharacterized protein TCIL3000_11_7110</fullName>
    </submittedName>
    <submittedName>
        <fullName evidence="6">Uncharacterized protein TCIL3000_11_7120</fullName>
    </submittedName>
</protein>
<dbReference type="PANTHER" id="PTHR10442">
    <property type="entry name" value="40S RIBOSOMAL PROTEIN S21"/>
    <property type="match status" value="1"/>
</dbReference>
<evidence type="ECO:0000256" key="4">
    <source>
        <dbReference type="SAM" id="MobiDB-lite"/>
    </source>
</evidence>
<dbReference type="GO" id="GO:0006412">
    <property type="term" value="P:translation"/>
    <property type="evidence" value="ECO:0007669"/>
    <property type="project" value="InterPro"/>
</dbReference>
<evidence type="ECO:0000313" key="6">
    <source>
        <dbReference type="EMBL" id="CCC95282.1"/>
    </source>
</evidence>
<dbReference type="VEuPathDB" id="TriTrypDB:TcIL3000.11.7120"/>
<sequence>MTTIGTFNEEGVNVDLYIPRKCHATNTLITSYDHSAVQIAVAGVDANGVIDGTTTAFCIAGYLRSQGESDHAINHLAIDRGIVRIKTGKKPRSKVNAAKPSSGAAGQAKGGQQKGKANARGQQKGGRNVGGAANAGGQKSSGKKQPQQGGRPPRNEEGNRQRQGQGQQKQGQKQQRGGTGRQQQGAKRGPRPQTA</sequence>
<feature type="compositionally biased region" description="Low complexity" evidence="4">
    <location>
        <begin position="97"/>
        <end position="107"/>
    </location>
</feature>
<name>G0V0W0_TRYCI</name>
<dbReference type="InterPro" id="IPR001931">
    <property type="entry name" value="Ribosomal_eS21"/>
</dbReference>
<comment type="similarity">
    <text evidence="1">Belongs to the eukaryotic ribosomal protein eS21 family.</text>
</comment>
<dbReference type="Pfam" id="PF01249">
    <property type="entry name" value="Ribosomal_S21e"/>
    <property type="match status" value="1"/>
</dbReference>